<dbReference type="AlphaFoldDB" id="A0A812IGW6"/>
<feature type="compositionally biased region" description="Basic and acidic residues" evidence="1">
    <location>
        <begin position="125"/>
        <end position="142"/>
    </location>
</feature>
<feature type="region of interest" description="Disordered" evidence="1">
    <location>
        <begin position="114"/>
        <end position="142"/>
    </location>
</feature>
<sequence>MIFTPLTLPQPWSSKCEFGGGSAMGGTQASFCCCWERPKLPDPRNPSEEALLAPRVATAGDTTAEDEQVNLELRVANTFIELKPVTPKRRRTRSRSLPKDLKVCKVTEAAAGLASQVASNTEDAPEGRHQEREEPPPLDHPFEPYLTYPMVVAERRFMREVLGRLKWRKVPERPHFCRNTCHQCCQLWNDSWRLAACDHRQPEGLPGQVPACRDLDVMPSLEESDPEEDL</sequence>
<keyword evidence="3" id="KW-1185">Reference proteome</keyword>
<comment type="caution">
    <text evidence="2">The sequence shown here is derived from an EMBL/GenBank/DDBJ whole genome shotgun (WGS) entry which is preliminary data.</text>
</comment>
<evidence type="ECO:0000256" key="1">
    <source>
        <dbReference type="SAM" id="MobiDB-lite"/>
    </source>
</evidence>
<gene>
    <name evidence="2" type="primary">lig</name>
    <name evidence="2" type="ORF">SNAT2548_LOCUS4186</name>
</gene>
<dbReference type="OrthoDB" id="443264at2759"/>
<proteinExistence type="predicted"/>
<protein>
    <submittedName>
        <fullName evidence="2">Lig protein</fullName>
    </submittedName>
</protein>
<reference evidence="2" key="1">
    <citation type="submission" date="2021-02" db="EMBL/GenBank/DDBJ databases">
        <authorList>
            <person name="Dougan E. K."/>
            <person name="Rhodes N."/>
            <person name="Thang M."/>
            <person name="Chan C."/>
        </authorList>
    </citation>
    <scope>NUCLEOTIDE SEQUENCE</scope>
</reference>
<accession>A0A812IGW6</accession>
<evidence type="ECO:0000313" key="2">
    <source>
        <dbReference type="EMBL" id="CAE7034813.1"/>
    </source>
</evidence>
<organism evidence="2 3">
    <name type="scientific">Symbiodinium natans</name>
    <dbReference type="NCBI Taxonomy" id="878477"/>
    <lineage>
        <taxon>Eukaryota</taxon>
        <taxon>Sar</taxon>
        <taxon>Alveolata</taxon>
        <taxon>Dinophyceae</taxon>
        <taxon>Suessiales</taxon>
        <taxon>Symbiodiniaceae</taxon>
        <taxon>Symbiodinium</taxon>
    </lineage>
</organism>
<name>A0A812IGW6_9DINO</name>
<evidence type="ECO:0000313" key="3">
    <source>
        <dbReference type="Proteomes" id="UP000604046"/>
    </source>
</evidence>
<dbReference type="EMBL" id="CAJNDS010000258">
    <property type="protein sequence ID" value="CAE7034813.1"/>
    <property type="molecule type" value="Genomic_DNA"/>
</dbReference>
<dbReference type="Proteomes" id="UP000604046">
    <property type="component" value="Unassembled WGS sequence"/>
</dbReference>